<protein>
    <recommendedName>
        <fullName evidence="1">BTB domain-containing protein</fullName>
    </recommendedName>
</protein>
<dbReference type="AlphaFoldDB" id="A0A2A9NPI6"/>
<evidence type="ECO:0000259" key="1">
    <source>
        <dbReference type="PROSITE" id="PS50097"/>
    </source>
</evidence>
<dbReference type="SMART" id="SM00225">
    <property type="entry name" value="BTB"/>
    <property type="match status" value="1"/>
</dbReference>
<dbReference type="Gene3D" id="3.30.710.10">
    <property type="entry name" value="Potassium Channel Kv1.1, Chain A"/>
    <property type="match status" value="1"/>
</dbReference>
<dbReference type="Pfam" id="PF00651">
    <property type="entry name" value="BTB"/>
    <property type="match status" value="1"/>
</dbReference>
<dbReference type="InterPro" id="IPR000210">
    <property type="entry name" value="BTB/POZ_dom"/>
</dbReference>
<evidence type="ECO:0000313" key="3">
    <source>
        <dbReference type="Proteomes" id="UP000242287"/>
    </source>
</evidence>
<name>A0A2A9NPI6_9AGAR</name>
<dbReference type="Proteomes" id="UP000242287">
    <property type="component" value="Unassembled WGS sequence"/>
</dbReference>
<dbReference type="InterPro" id="IPR011333">
    <property type="entry name" value="SKP1/BTB/POZ_sf"/>
</dbReference>
<evidence type="ECO:0000313" key="2">
    <source>
        <dbReference type="EMBL" id="PFH50167.1"/>
    </source>
</evidence>
<keyword evidence="3" id="KW-1185">Reference proteome</keyword>
<organism evidence="2 3">
    <name type="scientific">Amanita thiersii Skay4041</name>
    <dbReference type="NCBI Taxonomy" id="703135"/>
    <lineage>
        <taxon>Eukaryota</taxon>
        <taxon>Fungi</taxon>
        <taxon>Dikarya</taxon>
        <taxon>Basidiomycota</taxon>
        <taxon>Agaricomycotina</taxon>
        <taxon>Agaricomycetes</taxon>
        <taxon>Agaricomycetidae</taxon>
        <taxon>Agaricales</taxon>
        <taxon>Pluteineae</taxon>
        <taxon>Amanitaceae</taxon>
        <taxon>Amanita</taxon>
    </lineage>
</organism>
<proteinExistence type="predicted"/>
<reference evidence="2 3" key="1">
    <citation type="submission" date="2014-02" db="EMBL/GenBank/DDBJ databases">
        <title>Transposable element dynamics among asymbiotic and ectomycorrhizal Amanita fungi.</title>
        <authorList>
            <consortium name="DOE Joint Genome Institute"/>
            <person name="Hess J."/>
            <person name="Skrede I."/>
            <person name="Wolfe B."/>
            <person name="LaButti K."/>
            <person name="Ohm R.A."/>
            <person name="Grigoriev I.V."/>
            <person name="Pringle A."/>
        </authorList>
    </citation>
    <scope>NUCLEOTIDE SEQUENCE [LARGE SCALE GENOMIC DNA]</scope>
    <source>
        <strain evidence="2 3">SKay4041</strain>
    </source>
</reference>
<dbReference type="CDD" id="cd18186">
    <property type="entry name" value="BTB_POZ_ZBTB_KLHL-like"/>
    <property type="match status" value="1"/>
</dbReference>
<dbReference type="SUPFAM" id="SSF54695">
    <property type="entry name" value="POZ domain"/>
    <property type="match status" value="1"/>
</dbReference>
<dbReference type="PROSITE" id="PS50097">
    <property type="entry name" value="BTB"/>
    <property type="match status" value="1"/>
</dbReference>
<dbReference type="OrthoDB" id="71307at2759"/>
<sequence>MTLSYLDFYRDYNQHQHQQRCYHPHKSTHLPTENAYEDLDEVDAQEYPVYDFTSSDADVILVSGEKGKENEGPYPRQFRVHKCILGAASPFFNDMFSLPEPVSNWEGKREEMEEALPVIPVTETKETLDLLLRFLYPIPNPRTDTLALPELVSLIAAAQKYDFPSVLGVLRALLVSPRLGFLAQDPLRVYAVACRFGLEREAREASRWTLRVNVIEAPLEEELKWVSAWSYHRLLGLHWRRAKEAREVVERWYAVVERAKEEGAGSLSPPKCVQCNGSPFTIREEPKWWVEFVKRAKEILGRCPTTEGPMELGGVGGGVFGMTFLEEVVKACGCPRCAGSVLGAGTFLKGLKDEIDRLPDTV</sequence>
<feature type="domain" description="BTB" evidence="1">
    <location>
        <begin position="57"/>
        <end position="136"/>
    </location>
</feature>
<accession>A0A2A9NPI6</accession>
<dbReference type="EMBL" id="KZ302010">
    <property type="protein sequence ID" value="PFH50167.1"/>
    <property type="molecule type" value="Genomic_DNA"/>
</dbReference>
<dbReference type="STRING" id="703135.A0A2A9NPI6"/>
<gene>
    <name evidence="2" type="ORF">AMATHDRAFT_61659</name>
</gene>